<feature type="domain" description="Protein kinase" evidence="2">
    <location>
        <begin position="1"/>
        <end position="174"/>
    </location>
</feature>
<name>A0A1W0A921_9STRA</name>
<dbReference type="SMART" id="SM00220">
    <property type="entry name" value="S_TKc"/>
    <property type="match status" value="1"/>
</dbReference>
<evidence type="ECO:0000313" key="3">
    <source>
        <dbReference type="EMBL" id="OQS06725.1"/>
    </source>
</evidence>
<evidence type="ECO:0000256" key="1">
    <source>
        <dbReference type="SAM" id="Phobius"/>
    </source>
</evidence>
<dbReference type="Gene3D" id="1.10.510.10">
    <property type="entry name" value="Transferase(Phosphotransferase) domain 1"/>
    <property type="match status" value="1"/>
</dbReference>
<protein>
    <submittedName>
        <fullName evidence="3">Transmembrane protein</fullName>
    </submittedName>
</protein>
<dbReference type="SUPFAM" id="SSF56112">
    <property type="entry name" value="Protein kinase-like (PK-like)"/>
    <property type="match status" value="1"/>
</dbReference>
<dbReference type="EMBL" id="JNBS01000312">
    <property type="protein sequence ID" value="OQS06725.1"/>
    <property type="molecule type" value="Genomic_DNA"/>
</dbReference>
<dbReference type="OrthoDB" id="445301at2759"/>
<dbReference type="PANTHER" id="PTHR13304:SF0">
    <property type="entry name" value="GLYCOSYLPHOSPHATIDYLINOSITOL ANCHOR ATTACHMENT 1 PROTEIN"/>
    <property type="match status" value="1"/>
</dbReference>
<dbReference type="InterPro" id="IPR011009">
    <property type="entry name" value="Kinase-like_dom_sf"/>
</dbReference>
<proteinExistence type="predicted"/>
<dbReference type="GO" id="GO:0004672">
    <property type="term" value="F:protein kinase activity"/>
    <property type="evidence" value="ECO:0007669"/>
    <property type="project" value="InterPro"/>
</dbReference>
<comment type="caution">
    <text evidence="3">The sequence shown here is derived from an EMBL/GenBank/DDBJ whole genome shotgun (WGS) entry which is preliminary data.</text>
</comment>
<feature type="transmembrane region" description="Helical" evidence="1">
    <location>
        <begin position="661"/>
        <end position="684"/>
    </location>
</feature>
<keyword evidence="1" id="KW-1133">Transmembrane helix</keyword>
<evidence type="ECO:0000259" key="2">
    <source>
        <dbReference type="PROSITE" id="PS50011"/>
    </source>
</evidence>
<feature type="transmembrane region" description="Helical" evidence="1">
    <location>
        <begin position="589"/>
        <end position="609"/>
    </location>
</feature>
<dbReference type="PROSITE" id="PS00108">
    <property type="entry name" value="PROTEIN_KINASE_ST"/>
    <property type="match status" value="1"/>
</dbReference>
<dbReference type="Pfam" id="PF04114">
    <property type="entry name" value="Gaa1"/>
    <property type="match status" value="1"/>
</dbReference>
<reference evidence="3 4" key="1">
    <citation type="journal article" date="2014" name="Genome Biol. Evol.">
        <title>The secreted proteins of Achlya hypogyna and Thraustotheca clavata identify the ancestral oomycete secretome and reveal gene acquisitions by horizontal gene transfer.</title>
        <authorList>
            <person name="Misner I."/>
            <person name="Blouin N."/>
            <person name="Leonard G."/>
            <person name="Richards T.A."/>
            <person name="Lane C.E."/>
        </authorList>
    </citation>
    <scope>NUCLEOTIDE SEQUENCE [LARGE SCALE GENOMIC DNA]</scope>
    <source>
        <strain evidence="3 4">ATCC 34112</strain>
    </source>
</reference>
<sequence length="868" mass="97843">MWVLANALADLHREGFIHGDVKSQNLLLSTERSIKLCDFGGSRENSKNLKIPQFSRYWAAPEILQHEFDKNVSFGTAADIYSFGVVLTELAKGKIPYFGVPNNEKGSIKGKVKNGELRPTMNENCDKWIVDMANKYNLDQRPTANDLVTELNLRMSTALTASPPKRKLIEHLYLNGRVQKKALGISWIGVLLGFVWFLLHPVATITTGELKCRQTYFSENALLVDTVTSSIEDTQASWAKKYHRAYVDLEAVGDKGCSSYDTCLHIADWIEKQLKEIDGIEVYRQVYSEQLYENDEFVNRTNIYAILRAAPLADGKESVVLVAQYRNIPTSNKNGFSALAVGMAMLRHLGNVKWLAKDIILLLTDDGRDDRRYGHSPGVEAWLEAYHNGPHISRNPALEMHAGVIRAAINIETSLDSNRYNTVGVLGAGVNGQLPNLDLINTAVETLESEHIPIAMDRCSDIEYECHDDGLNNFIASIRKFLTNLLPQEYHGHISFYLPRLHHMLRFMQTLAIGPSGAHANFIRYNIDAITLSAFYSLDSPSTPLRLVSWLRSIETSVRAMSNLEEKLHQSFFFYLLVAPRSFVSIGEYYYVLFFFMLPLFASALYLITNTAGMRTAFAIISLITAEVFGLIVFGLMTHESVLDPVLTLTESHQQTISRTYGWTIVVIATLLQFFAVFVIIPYFHSHRLLQGNSDEGEWLIKIDDHRRTFKETQPVDPDTADDEVKEVPLEPFQRDLSGWKAIKTFVALMAIIIHALLGISNYAFTFVVTLPMTILIANAFPSKKLLNPLGRIIFGTILFATSPAVFLVILQSLHPNVIDGLAYLIHGYIHFGMLAVPYMCCIYYPIHTLVLWIWTCPPNKSAKEKVD</sequence>
<dbReference type="STRING" id="74557.A0A1W0A921"/>
<evidence type="ECO:0000313" key="4">
    <source>
        <dbReference type="Proteomes" id="UP000243217"/>
    </source>
</evidence>
<keyword evidence="4" id="KW-1185">Reference proteome</keyword>
<dbReference type="AlphaFoldDB" id="A0A1W0A921"/>
<dbReference type="InterPro" id="IPR007246">
    <property type="entry name" value="Gaa1"/>
</dbReference>
<feature type="transmembrane region" description="Helical" evidence="1">
    <location>
        <begin position="793"/>
        <end position="814"/>
    </location>
</feature>
<dbReference type="GO" id="GO:0042765">
    <property type="term" value="C:GPI-anchor transamidase complex"/>
    <property type="evidence" value="ECO:0007669"/>
    <property type="project" value="InterPro"/>
</dbReference>
<organism evidence="3 4">
    <name type="scientific">Thraustotheca clavata</name>
    <dbReference type="NCBI Taxonomy" id="74557"/>
    <lineage>
        <taxon>Eukaryota</taxon>
        <taxon>Sar</taxon>
        <taxon>Stramenopiles</taxon>
        <taxon>Oomycota</taxon>
        <taxon>Saprolegniomycetes</taxon>
        <taxon>Saprolegniales</taxon>
        <taxon>Achlyaceae</taxon>
        <taxon>Thraustotheca</taxon>
    </lineage>
</organism>
<feature type="transmembrane region" description="Helical" evidence="1">
    <location>
        <begin position="742"/>
        <end position="758"/>
    </location>
</feature>
<feature type="transmembrane region" description="Helical" evidence="1">
    <location>
        <begin position="616"/>
        <end position="637"/>
    </location>
</feature>
<dbReference type="PROSITE" id="PS50011">
    <property type="entry name" value="PROTEIN_KINASE_DOM"/>
    <property type="match status" value="1"/>
</dbReference>
<dbReference type="Pfam" id="PF00069">
    <property type="entry name" value="Pkinase"/>
    <property type="match status" value="1"/>
</dbReference>
<dbReference type="GO" id="GO:0016255">
    <property type="term" value="P:attachment of GPI anchor to protein"/>
    <property type="evidence" value="ECO:0007669"/>
    <property type="project" value="TreeGrafter"/>
</dbReference>
<keyword evidence="1" id="KW-0472">Membrane</keyword>
<dbReference type="GO" id="GO:0005524">
    <property type="term" value="F:ATP binding"/>
    <property type="evidence" value="ECO:0007669"/>
    <property type="project" value="InterPro"/>
</dbReference>
<dbReference type="Proteomes" id="UP000243217">
    <property type="component" value="Unassembled WGS sequence"/>
</dbReference>
<keyword evidence="1 3" id="KW-0812">Transmembrane</keyword>
<dbReference type="InterPro" id="IPR008271">
    <property type="entry name" value="Ser/Thr_kinase_AS"/>
</dbReference>
<feature type="transmembrane region" description="Helical" evidence="1">
    <location>
        <begin position="826"/>
        <end position="855"/>
    </location>
</feature>
<dbReference type="PANTHER" id="PTHR13304">
    <property type="entry name" value="GLYCOSYLPHOSPHATIDYLINOSITOL ANCHOR ATTACHMENT 1 PROTEIN"/>
    <property type="match status" value="1"/>
</dbReference>
<accession>A0A1W0A921</accession>
<dbReference type="InterPro" id="IPR000719">
    <property type="entry name" value="Prot_kinase_dom"/>
</dbReference>
<feature type="transmembrane region" description="Helical" evidence="1">
    <location>
        <begin position="182"/>
        <end position="203"/>
    </location>
</feature>
<gene>
    <name evidence="3" type="ORF">THRCLA_01252</name>
</gene>